<evidence type="ECO:0000313" key="2">
    <source>
        <dbReference type="EMBL" id="RLJ23878.1"/>
    </source>
</evidence>
<dbReference type="AlphaFoldDB" id="A0A497U6A4"/>
<name>A0A497U6A4_9FLAO</name>
<evidence type="ECO:0000313" key="3">
    <source>
        <dbReference type="Proteomes" id="UP000233767"/>
    </source>
</evidence>
<evidence type="ECO:0000313" key="1">
    <source>
        <dbReference type="EMBL" id="PKW20435.1"/>
    </source>
</evidence>
<dbReference type="Proteomes" id="UP000275027">
    <property type="component" value="Unassembled WGS sequence"/>
</dbReference>
<sequence>MKKTIWLFMGIGFISCSDKKAKTIETTPVSDTIAETILVKTTDKKQLIVPGKSIGLTHLGQNAETLAALGRPDFSDAAMGKAWSTWYSKDDKKNELNIYTTYKNSEMTEKVIRLIRITSPEFKTEEGISTGSSINTIRKSYPKLVLCGKYKDAEGTVEIYDAVDLGIAFEIRKENCISIIVHETSKKVTDEYITFHPDMERF</sequence>
<dbReference type="PROSITE" id="PS51257">
    <property type="entry name" value="PROKAR_LIPOPROTEIN"/>
    <property type="match status" value="1"/>
</dbReference>
<dbReference type="RefSeq" id="WP_101472491.1">
    <property type="nucleotide sequence ID" value="NZ_PJND01000009.1"/>
</dbReference>
<comment type="caution">
    <text evidence="2">The sequence shown here is derived from an EMBL/GenBank/DDBJ whole genome shotgun (WGS) entry which is preliminary data.</text>
</comment>
<organism evidence="2 4">
    <name type="scientific">Flavobacterium lindanitolerans</name>
    <dbReference type="NCBI Taxonomy" id="428988"/>
    <lineage>
        <taxon>Bacteria</taxon>
        <taxon>Pseudomonadati</taxon>
        <taxon>Bacteroidota</taxon>
        <taxon>Flavobacteriia</taxon>
        <taxon>Flavobacteriales</taxon>
        <taxon>Flavobacteriaceae</taxon>
        <taxon>Flavobacterium</taxon>
    </lineage>
</organism>
<protein>
    <recommendedName>
        <fullName evidence="5">Lipoprotein</fullName>
    </recommendedName>
</protein>
<gene>
    <name evidence="1" type="ORF">B0G92_2573</name>
    <name evidence="2" type="ORF">CLV50_2582</name>
</gene>
<keyword evidence="3" id="KW-1185">Reference proteome</keyword>
<dbReference type="Proteomes" id="UP000233767">
    <property type="component" value="Unassembled WGS sequence"/>
</dbReference>
<dbReference type="EMBL" id="RCCB01000013">
    <property type="protein sequence ID" value="RLJ23878.1"/>
    <property type="molecule type" value="Genomic_DNA"/>
</dbReference>
<reference evidence="2 4" key="2">
    <citation type="submission" date="2018-10" db="EMBL/GenBank/DDBJ databases">
        <title>Genomic Encyclopedia of Archaeal and Bacterial Type Strains, Phase II (KMG-II): from individual species to whole genera.</title>
        <authorList>
            <person name="Goeker M."/>
        </authorList>
    </citation>
    <scope>NUCLEOTIDE SEQUENCE [LARGE SCALE GENOMIC DNA]</scope>
    <source>
        <strain evidence="2 4">DSM 21886</strain>
    </source>
</reference>
<dbReference type="EMBL" id="PJND01000009">
    <property type="protein sequence ID" value="PKW20435.1"/>
    <property type="molecule type" value="Genomic_DNA"/>
</dbReference>
<accession>A0A497U6A4</accession>
<evidence type="ECO:0008006" key="5">
    <source>
        <dbReference type="Google" id="ProtNLM"/>
    </source>
</evidence>
<proteinExistence type="predicted"/>
<evidence type="ECO:0000313" key="4">
    <source>
        <dbReference type="Proteomes" id="UP000275027"/>
    </source>
</evidence>
<reference evidence="1 3" key="1">
    <citation type="submission" date="2017-12" db="EMBL/GenBank/DDBJ databases">
        <title>Genomic Encyclopedia of Type Strains, Phase III (KMG-III): the genomes of soil and plant-associated and newly described type strains.</title>
        <authorList>
            <person name="Whitman W."/>
        </authorList>
    </citation>
    <scope>NUCLEOTIDE SEQUENCE [LARGE SCALE GENOMIC DNA]</scope>
    <source>
        <strain evidence="1 3">IP-10</strain>
    </source>
</reference>